<evidence type="ECO:0000256" key="2">
    <source>
        <dbReference type="ARBA" id="ARBA00038358"/>
    </source>
</evidence>
<reference evidence="4" key="1">
    <citation type="journal article" date="2019" name="Int. J. Syst. Evol. Microbiol.">
        <title>The Global Catalogue of Microorganisms (GCM) 10K type strain sequencing project: providing services to taxonomists for standard genome sequencing and annotation.</title>
        <authorList>
            <consortium name="The Broad Institute Genomics Platform"/>
            <consortium name="The Broad Institute Genome Sequencing Center for Infectious Disease"/>
            <person name="Wu L."/>
            <person name="Ma J."/>
        </authorList>
    </citation>
    <scope>NUCLEOTIDE SEQUENCE [LARGE SCALE GENOMIC DNA]</scope>
    <source>
        <strain evidence="4">KCTC 52925</strain>
    </source>
</reference>
<keyword evidence="4" id="KW-1185">Reference proteome</keyword>
<evidence type="ECO:0000256" key="1">
    <source>
        <dbReference type="ARBA" id="ARBA00022801"/>
    </source>
</evidence>
<gene>
    <name evidence="3" type="ORF">ACFSYS_05120</name>
</gene>
<dbReference type="RefSeq" id="WP_251741997.1">
    <property type="nucleotide sequence ID" value="NZ_JBHUOJ010000009.1"/>
</dbReference>
<proteinExistence type="inferred from homology"/>
<dbReference type="PANTHER" id="PTHR36845:SF1">
    <property type="entry name" value="HYDROLASE, PUTATIVE (AFU_ORTHOLOGUE AFUA_7G05090)-RELATED"/>
    <property type="match status" value="1"/>
</dbReference>
<evidence type="ECO:0000313" key="3">
    <source>
        <dbReference type="EMBL" id="MFD2832660.1"/>
    </source>
</evidence>
<name>A0ABW5X330_9FLAO</name>
<dbReference type="InterPro" id="IPR052369">
    <property type="entry name" value="UG_Glycosaminoglycan_Hydrolase"/>
</dbReference>
<organism evidence="3 4">
    <name type="scientific">Christiangramia antarctica</name>
    <dbReference type="NCBI Taxonomy" id="2058158"/>
    <lineage>
        <taxon>Bacteria</taxon>
        <taxon>Pseudomonadati</taxon>
        <taxon>Bacteroidota</taxon>
        <taxon>Flavobacteriia</taxon>
        <taxon>Flavobacteriales</taxon>
        <taxon>Flavobacteriaceae</taxon>
        <taxon>Christiangramia</taxon>
    </lineage>
</organism>
<evidence type="ECO:0000313" key="4">
    <source>
        <dbReference type="Proteomes" id="UP001597438"/>
    </source>
</evidence>
<dbReference type="PROSITE" id="PS51257">
    <property type="entry name" value="PROKAR_LIPOPROTEIN"/>
    <property type="match status" value="1"/>
</dbReference>
<comment type="similarity">
    <text evidence="2">Belongs to the glycosyl hydrolase 88 family.</text>
</comment>
<dbReference type="InterPro" id="IPR012341">
    <property type="entry name" value="6hp_glycosidase-like_sf"/>
</dbReference>
<comment type="caution">
    <text evidence="3">The sequence shown here is derived from an EMBL/GenBank/DDBJ whole genome shotgun (WGS) entry which is preliminary data.</text>
</comment>
<accession>A0ABW5X330</accession>
<dbReference type="Gene3D" id="1.50.10.10">
    <property type="match status" value="1"/>
</dbReference>
<dbReference type="SUPFAM" id="SSF48208">
    <property type="entry name" value="Six-hairpin glycosidases"/>
    <property type="match status" value="1"/>
</dbReference>
<dbReference type="EMBL" id="JBHUOJ010000009">
    <property type="protein sequence ID" value="MFD2832660.1"/>
    <property type="molecule type" value="Genomic_DNA"/>
</dbReference>
<protein>
    <submittedName>
        <fullName evidence="3">Glycoside hydrolase family 88 protein</fullName>
    </submittedName>
</protein>
<dbReference type="InterPro" id="IPR008928">
    <property type="entry name" value="6-hairpin_glycosidase_sf"/>
</dbReference>
<dbReference type="InterPro" id="IPR010905">
    <property type="entry name" value="Glyco_hydro_88"/>
</dbReference>
<dbReference type="PANTHER" id="PTHR36845">
    <property type="entry name" value="HYDROLASE, PUTATIVE (AFU_ORTHOLOGUE AFUA_7G05090)-RELATED"/>
    <property type="match status" value="1"/>
</dbReference>
<sequence length="419" mass="48690">MRILTQSFIAIYFLVFLFTGCKNNLKDYEKAEIQNLTENQFLVEDQLTYCANQAFKTLKLIPNEKVLPRNIAPDSKEWKFVNYKDWTSGFWPGQLWYLYDFTNDQKWEDQAEKFTDYLTPLSVSPANDHDLGFQVFNSFGNGYRLTGNPKYKEVVLKTADTLATLYNPKVGTILSWPREVPNMEWPQHNTIMDNMINLELLFWASKNGGDSSLYDIAVSHAEKTMENQFRPDYTSYHVVIFDKQTGKKIKAVTHQGFADESMWARGQAWAIYGYTMVYRETRDPKFLDFAEKVTRPYLDRLPEDLIPYWDFDAPNIPDEPKDASASAIVASALLELSTLTKKPNLKKEYFSKAEEMLVELSENYQSRDKNSAALLHSTGHFPAGSEVDYSINYADYYYVEALMRYRRLLNGDQVVQEFE</sequence>
<dbReference type="GO" id="GO:0016787">
    <property type="term" value="F:hydrolase activity"/>
    <property type="evidence" value="ECO:0007669"/>
    <property type="project" value="UniProtKB-KW"/>
</dbReference>
<dbReference type="Proteomes" id="UP001597438">
    <property type="component" value="Unassembled WGS sequence"/>
</dbReference>
<keyword evidence="1 3" id="KW-0378">Hydrolase</keyword>
<dbReference type="Pfam" id="PF07470">
    <property type="entry name" value="Glyco_hydro_88"/>
    <property type="match status" value="1"/>
</dbReference>